<evidence type="ECO:0000313" key="1">
    <source>
        <dbReference type="EMBL" id="ORL47429.1"/>
    </source>
</evidence>
<proteinExistence type="predicted"/>
<accession>A0A1Y1T8Q0</accession>
<comment type="caution">
    <text evidence="1">The sequence shown here is derived from an EMBL/GenBank/DDBJ whole genome shotgun (WGS) entry which is preliminary data.</text>
</comment>
<sequence>MIVINTPHIEKDINECIVSSDIESKNSIKKLWFKVSNFDENLILTEHSDAFVIGVLFYALECGENVHVRGKISQKLLHNINNYLIDALCLSNSNFKKIKLTSDQISGSNLCIQDVAATGISCGVDSFSTFYRHFQEDKPFKIEYLTFFNVGSHGDFGGEKARGIFNERFEQAKEFAKDINLPIIKIDSNLSEFLKLNFLQTNTLRNVACILLLQKAIKNYYLASKNRYDFFKLNPKDNQDFDTLLLPLLSTESTTIHSAVSNLKRTERTLFISEFPLTYRHLDVCTNPNASSNKNNCSVCSKCMRTQLTFDLYGRLSLYEPVFHLEKYFGMRDSYIAQVYNSRNLDPFSIDLFELIKEKNALKPKHIILAKYIVLKNAYTAIKKNVKKTLNRK</sequence>
<dbReference type="RefSeq" id="WP_084839917.1">
    <property type="nucleotide sequence ID" value="NZ_ARYN01000001.1"/>
</dbReference>
<keyword evidence="2" id="KW-1185">Reference proteome</keyword>
<dbReference type="OrthoDB" id="396512at2"/>
<name>A0A1Y1T8Q0_9FLAO</name>
<dbReference type="AlphaFoldDB" id="A0A1Y1T8Q0"/>
<protein>
    <submittedName>
        <fullName evidence="1">Uncharacterized protein</fullName>
    </submittedName>
</protein>
<gene>
    <name evidence="1" type="ORF">IIF7_01670</name>
</gene>
<dbReference type="STRING" id="1185767.IIF7_01670"/>
<dbReference type="Proteomes" id="UP000192746">
    <property type="component" value="Unassembled WGS sequence"/>
</dbReference>
<dbReference type="EMBL" id="ARYN01000001">
    <property type="protein sequence ID" value="ORL47429.1"/>
    <property type="molecule type" value="Genomic_DNA"/>
</dbReference>
<organism evidence="1 2">
    <name type="scientific">Zunongwangia atlantica 22II14-10F7</name>
    <dbReference type="NCBI Taxonomy" id="1185767"/>
    <lineage>
        <taxon>Bacteria</taxon>
        <taxon>Pseudomonadati</taxon>
        <taxon>Bacteroidota</taxon>
        <taxon>Flavobacteriia</taxon>
        <taxon>Flavobacteriales</taxon>
        <taxon>Flavobacteriaceae</taxon>
        <taxon>Zunongwangia</taxon>
    </lineage>
</organism>
<reference evidence="1 2" key="1">
    <citation type="submission" date="2013-04" db="EMBL/GenBank/DDBJ databases">
        <title>Zunongwangia sp. 22II14-10F7 Genome Sequencing.</title>
        <authorList>
            <person name="Lai Q."/>
            <person name="Shao Z."/>
        </authorList>
    </citation>
    <scope>NUCLEOTIDE SEQUENCE [LARGE SCALE GENOMIC DNA]</scope>
    <source>
        <strain evidence="1 2">22II14-10F7</strain>
    </source>
</reference>
<evidence type="ECO:0000313" key="2">
    <source>
        <dbReference type="Proteomes" id="UP000192746"/>
    </source>
</evidence>